<dbReference type="InterPro" id="IPR022036">
    <property type="entry name" value="DUF3605"/>
</dbReference>
<dbReference type="Pfam" id="PF12239">
    <property type="entry name" value="DUF3605"/>
    <property type="match status" value="1"/>
</dbReference>
<organism evidence="1 2">
    <name type="scientific">Zygosaccharomyces rouxii</name>
    <dbReference type="NCBI Taxonomy" id="4956"/>
    <lineage>
        <taxon>Eukaryota</taxon>
        <taxon>Fungi</taxon>
        <taxon>Dikarya</taxon>
        <taxon>Ascomycota</taxon>
        <taxon>Saccharomycotina</taxon>
        <taxon>Saccharomycetes</taxon>
        <taxon>Saccharomycetales</taxon>
        <taxon>Saccharomycetaceae</taxon>
        <taxon>Zygosaccharomyces</taxon>
    </lineage>
</organism>
<dbReference type="eggNOG" id="ENOG502S263">
    <property type="taxonomic scope" value="Eukaryota"/>
</dbReference>
<dbReference type="Proteomes" id="UP000187013">
    <property type="component" value="Unassembled WGS sequence"/>
</dbReference>
<dbReference type="OMA" id="IEHIHVI"/>
<sequence>MTILWQEARSYVGSGRLELLKRSPEGTEKYRKHKQTLTGDISIDVCGKLGWDPQEIIELNTVKFPNPAQKVDAVFSSSKWFKTTVNDFPYDFESGVHHLLIWSKVSLPLYGENSETIQNEVYNKISNFLKYNLEIHYRLDPQDYLFFINYSNLQSVKAISHIHLLLHSDESIANKILSDQLKPYIEY</sequence>
<accession>A0A1Q2ZZA8</accession>
<comment type="caution">
    <text evidence="1">The sequence shown here is derived from an EMBL/GenBank/DDBJ whole genome shotgun (WGS) entry which is preliminary data.</text>
</comment>
<name>A0A1Q2ZZA8_ZYGRO</name>
<proteinExistence type="predicted"/>
<dbReference type="PANTHER" id="PTHR35020">
    <property type="entry name" value="N-ACETYLGLUCOSAMINE-INDUCED PROTEIN 1"/>
    <property type="match status" value="1"/>
</dbReference>
<evidence type="ECO:0000313" key="1">
    <source>
        <dbReference type="EMBL" id="GAV48758.1"/>
    </source>
</evidence>
<reference evidence="1 2" key="1">
    <citation type="submission" date="2016-08" db="EMBL/GenBank/DDBJ databases">
        <title>Draft genome sequence of allopolyploid Zygosaccharomyces rouxii.</title>
        <authorList>
            <person name="Watanabe J."/>
            <person name="Uehara K."/>
            <person name="Mogi Y."/>
            <person name="Tsukioka Y."/>
        </authorList>
    </citation>
    <scope>NUCLEOTIDE SEQUENCE [LARGE SCALE GENOMIC DNA]</scope>
    <source>
        <strain evidence="1 2">NBRC 110957</strain>
    </source>
</reference>
<evidence type="ECO:0008006" key="3">
    <source>
        <dbReference type="Google" id="ProtNLM"/>
    </source>
</evidence>
<dbReference type="PANTHER" id="PTHR35020:SF2">
    <property type="entry name" value="N-ACETYLGLUCOSAMINE-INDUCED PROTEIN 1"/>
    <property type="match status" value="1"/>
</dbReference>
<evidence type="ECO:0000313" key="2">
    <source>
        <dbReference type="Proteomes" id="UP000187013"/>
    </source>
</evidence>
<protein>
    <recommendedName>
        <fullName evidence="3">N-acetylglucosamine-induced protein 1</fullName>
    </recommendedName>
</protein>
<dbReference type="GO" id="GO:0006044">
    <property type="term" value="P:N-acetylglucosamine metabolic process"/>
    <property type="evidence" value="ECO:0007669"/>
    <property type="project" value="TreeGrafter"/>
</dbReference>
<dbReference type="EMBL" id="BDGX01000014">
    <property type="protein sequence ID" value="GAV48758.1"/>
    <property type="molecule type" value="Genomic_DNA"/>
</dbReference>
<dbReference type="AlphaFoldDB" id="A0A1Q2ZZA8"/>
<dbReference type="GO" id="GO:0005737">
    <property type="term" value="C:cytoplasm"/>
    <property type="evidence" value="ECO:0007669"/>
    <property type="project" value="TreeGrafter"/>
</dbReference>
<dbReference type="OrthoDB" id="10053431at2759"/>
<gene>
    <name evidence="1" type="ORF">ZYGR_0N01630</name>
</gene>